<evidence type="ECO:0000259" key="3">
    <source>
        <dbReference type="Pfam" id="PF18920"/>
    </source>
</evidence>
<organism evidence="4 5">
    <name type="scientific">Thermosporothrix hazakensis</name>
    <dbReference type="NCBI Taxonomy" id="644383"/>
    <lineage>
        <taxon>Bacteria</taxon>
        <taxon>Bacillati</taxon>
        <taxon>Chloroflexota</taxon>
        <taxon>Ktedonobacteria</taxon>
        <taxon>Ktedonobacterales</taxon>
        <taxon>Thermosporotrichaceae</taxon>
        <taxon>Thermosporothrix</taxon>
    </lineage>
</organism>
<feature type="domain" description="DUF5671" evidence="3">
    <location>
        <begin position="7"/>
        <end position="108"/>
    </location>
</feature>
<evidence type="ECO:0000256" key="1">
    <source>
        <dbReference type="SAM" id="MobiDB-lite"/>
    </source>
</evidence>
<dbReference type="RefSeq" id="WP_111317511.1">
    <property type="nucleotide sequence ID" value="NZ_BIFX01000001.1"/>
</dbReference>
<keyword evidence="2" id="KW-0472">Membrane</keyword>
<feature type="transmembrane region" description="Helical" evidence="2">
    <location>
        <begin position="241"/>
        <end position="268"/>
    </location>
</feature>
<feature type="transmembrane region" description="Helical" evidence="2">
    <location>
        <begin position="319"/>
        <end position="339"/>
    </location>
</feature>
<feature type="transmembrane region" description="Helical" evidence="2">
    <location>
        <begin position="209"/>
        <end position="229"/>
    </location>
</feature>
<reference evidence="4 5" key="1">
    <citation type="submission" date="2018-06" db="EMBL/GenBank/DDBJ databases">
        <title>Genomic Encyclopedia of Archaeal and Bacterial Type Strains, Phase II (KMG-II): from individual species to whole genera.</title>
        <authorList>
            <person name="Goeker M."/>
        </authorList>
    </citation>
    <scope>NUCLEOTIDE SEQUENCE [LARGE SCALE GENOMIC DNA]</scope>
    <source>
        <strain evidence="4 5">ATCC BAA-1881</strain>
    </source>
</reference>
<feature type="transmembrane region" description="Helical" evidence="2">
    <location>
        <begin position="394"/>
        <end position="417"/>
    </location>
</feature>
<feature type="transmembrane region" description="Helical" evidence="2">
    <location>
        <begin position="355"/>
        <end position="378"/>
    </location>
</feature>
<feature type="transmembrane region" description="Helical" evidence="2">
    <location>
        <begin position="91"/>
        <end position="114"/>
    </location>
</feature>
<dbReference type="EMBL" id="QKUF01000001">
    <property type="protein sequence ID" value="PZW35882.1"/>
    <property type="molecule type" value="Genomic_DNA"/>
</dbReference>
<accession>A0A326UBC3</accession>
<feature type="compositionally biased region" description="Basic and acidic residues" evidence="1">
    <location>
        <begin position="519"/>
        <end position="530"/>
    </location>
</feature>
<feature type="region of interest" description="Disordered" evidence="1">
    <location>
        <begin position="505"/>
        <end position="530"/>
    </location>
</feature>
<keyword evidence="2" id="KW-1133">Transmembrane helix</keyword>
<evidence type="ECO:0000313" key="5">
    <source>
        <dbReference type="Proteomes" id="UP000248806"/>
    </source>
</evidence>
<proteinExistence type="predicted"/>
<dbReference type="InterPro" id="IPR043728">
    <property type="entry name" value="DUF5671"/>
</dbReference>
<feature type="transmembrane region" description="Helical" evidence="2">
    <location>
        <begin position="159"/>
        <end position="176"/>
    </location>
</feature>
<comment type="caution">
    <text evidence="4">The sequence shown here is derived from an EMBL/GenBank/DDBJ whole genome shotgun (WGS) entry which is preliminary data.</text>
</comment>
<feature type="transmembrane region" description="Helical" evidence="2">
    <location>
        <begin position="288"/>
        <end position="307"/>
    </location>
</feature>
<feature type="transmembrane region" description="Helical" evidence="2">
    <location>
        <begin position="120"/>
        <end position="139"/>
    </location>
</feature>
<feature type="transmembrane region" description="Helical" evidence="2">
    <location>
        <begin position="49"/>
        <end position="71"/>
    </location>
</feature>
<protein>
    <recommendedName>
        <fullName evidence="3">DUF5671 domain-containing protein</fullName>
    </recommendedName>
</protein>
<keyword evidence="5" id="KW-1185">Reference proteome</keyword>
<evidence type="ECO:0000313" key="4">
    <source>
        <dbReference type="EMBL" id="PZW35882.1"/>
    </source>
</evidence>
<dbReference type="AlphaFoldDB" id="A0A326UBC3"/>
<feature type="transmembrane region" description="Helical" evidence="2">
    <location>
        <begin position="437"/>
        <end position="455"/>
    </location>
</feature>
<sequence>MIRNLYRVYLYAVYIALLDYIVFATSRFLEALFRFVLPHEGNVSTQFTQATIFAVVSWVLAGALIVLHVWLIRRDIQNHPEARGSAIRHFFLNLAQGANALTAFYTLLFAFQILTLTNGAGVQWSLAAGISTLALWGWLQWERQHSLPATNGARFWERLHLFGVQAVLLLTVGWPWDNGVRTLMEMGMQGSTRLCSYYGSYSYCETYQLFWVIVSMFWPLACWFFYAWLTRNETGKVARFLLHGLGFAWGIVLLLNGVNMLGNVLFSALYGHPLPLKEIFGREANHNFLVYLVLALIVMGVYVWLYARGMRQGLLERPVGRLILVAIVTIVSAGSFWVGCGLTLYNALQLADVKAWINCLSIILAGLAFVPLDLYLLWRVRRDPQNAQGPRRGVVLFLLGAGILAGVIGAASALYAFGSSVLGSALENGTQVMHAGLSAFLIGLILFCIYFLAGYREHLLVFHKEPAPSAPQLTTLEAILDAFRADQITREQALTALRTYMEIHHQQEPEVRPPSVSEEEARPSKPDEEQ</sequence>
<feature type="transmembrane region" description="Helical" evidence="2">
    <location>
        <begin position="9"/>
        <end position="29"/>
    </location>
</feature>
<keyword evidence="2" id="KW-0812">Transmembrane</keyword>
<name>A0A326UBC3_THEHA</name>
<dbReference type="Proteomes" id="UP000248806">
    <property type="component" value="Unassembled WGS sequence"/>
</dbReference>
<evidence type="ECO:0000256" key="2">
    <source>
        <dbReference type="SAM" id="Phobius"/>
    </source>
</evidence>
<dbReference type="Pfam" id="PF18920">
    <property type="entry name" value="DUF5671"/>
    <property type="match status" value="1"/>
</dbReference>
<gene>
    <name evidence="4" type="ORF">EI42_00046</name>
</gene>